<sequence>VASLGPQLRGAPDEKTAAVLEAVTLRLSDGNAKVNIVALEALSSILPAVGDHAAPPALSTLVPALSANAASTNDKIRGKASAALDTLIASVSGAMLVQNMSHVVAHGNPRSKALMIGKLEKMVRDGYAEQPRLVGKHALHAALSCLNDSKVDIRAANTRLVRTLRAAMGPQLLDVAGLSPDVSR</sequence>
<dbReference type="PANTHER" id="PTHR21567:SF87">
    <property type="entry name" value="CRESCERIN-LIKE PROTEIN CHE-12"/>
    <property type="match status" value="1"/>
</dbReference>
<gene>
    <name evidence="1" type="ORF">TSPGSL018_16711</name>
</gene>
<reference evidence="1" key="1">
    <citation type="submission" date="2014-05" db="EMBL/GenBank/DDBJ databases">
        <title>The transcriptome of the halophilic microalga Tetraselmis sp. GSL018 isolated from the Great Salt Lake, Utah.</title>
        <authorList>
            <person name="Jinkerson R.E."/>
            <person name="D'Adamo S."/>
            <person name="Posewitz M.C."/>
        </authorList>
    </citation>
    <scope>NUCLEOTIDE SEQUENCE</scope>
    <source>
        <strain evidence="1">GSL018</strain>
    </source>
</reference>
<dbReference type="GO" id="GO:0000226">
    <property type="term" value="P:microtubule cytoskeleton organization"/>
    <property type="evidence" value="ECO:0007669"/>
    <property type="project" value="TreeGrafter"/>
</dbReference>
<evidence type="ECO:0000313" key="1">
    <source>
        <dbReference type="EMBL" id="JAC77815.1"/>
    </source>
</evidence>
<dbReference type="InterPro" id="IPR011989">
    <property type="entry name" value="ARM-like"/>
</dbReference>
<dbReference type="GO" id="GO:0008017">
    <property type="term" value="F:microtubule binding"/>
    <property type="evidence" value="ECO:0007669"/>
    <property type="project" value="TreeGrafter"/>
</dbReference>
<dbReference type="GO" id="GO:0005881">
    <property type="term" value="C:cytoplasmic microtubule"/>
    <property type="evidence" value="ECO:0007669"/>
    <property type="project" value="TreeGrafter"/>
</dbReference>
<feature type="non-terminal residue" evidence="1">
    <location>
        <position position="184"/>
    </location>
</feature>
<dbReference type="AlphaFoldDB" id="A0A061S4H7"/>
<dbReference type="Gene3D" id="1.25.10.10">
    <property type="entry name" value="Leucine-rich Repeat Variant"/>
    <property type="match status" value="1"/>
</dbReference>
<name>A0A061S4H7_9CHLO</name>
<dbReference type="PANTHER" id="PTHR21567">
    <property type="entry name" value="CLASP"/>
    <property type="match status" value="1"/>
</dbReference>
<proteinExistence type="predicted"/>
<dbReference type="EMBL" id="GBEZ01007661">
    <property type="protein sequence ID" value="JAC77815.1"/>
    <property type="molecule type" value="Transcribed_RNA"/>
</dbReference>
<dbReference type="SUPFAM" id="SSF48371">
    <property type="entry name" value="ARM repeat"/>
    <property type="match status" value="1"/>
</dbReference>
<feature type="non-terminal residue" evidence="1">
    <location>
        <position position="1"/>
    </location>
</feature>
<accession>A0A061S4H7</accession>
<dbReference type="InterPro" id="IPR016024">
    <property type="entry name" value="ARM-type_fold"/>
</dbReference>
<organism evidence="1">
    <name type="scientific">Tetraselmis sp. GSL018</name>
    <dbReference type="NCBI Taxonomy" id="582737"/>
    <lineage>
        <taxon>Eukaryota</taxon>
        <taxon>Viridiplantae</taxon>
        <taxon>Chlorophyta</taxon>
        <taxon>core chlorophytes</taxon>
        <taxon>Chlorodendrophyceae</taxon>
        <taxon>Chlorodendrales</taxon>
        <taxon>Chlorodendraceae</taxon>
        <taxon>Tetraselmis</taxon>
    </lineage>
</organism>
<protein>
    <submittedName>
        <fullName evidence="1">Protein fam179b-like</fullName>
    </submittedName>
</protein>